<sequence length="518" mass="56402">MILDQREIRWDRSRVAPLHLIPLINDRASLIGPRHSLPLTLTGTMSGDQIQNLDQSPAPDLLVRPVGGTEYSWCKAVPVGTGVTVLALLLRKPPDSSLVLSALHGLQTTHPILRSKLHFDAATNSFSFLTPPVPHLVISAFDLDSTSEILRGSGEKGSPAPTRFQQIIEHEMSRNPWTELDPSVDSDWDVLHASAYSLEEGRCVVALRLHTAACDRAAAAALLRELLALVVGGEGAGKGNNGGEEGVNVEIEKLIPSGKADKPFWARGLNMLGYSLNSLRMAHLDFIEPGSPRASQLVRLQMNADDTRRLLAGCESRGVKLCAALAAAALIAAHSSKDLPDKKWEKYSVVTLINCRSILDPVLPAQSAGFYHSAIMNSHDICGGEELWELAERTYTAYVGTKDNDKHFSDMGDLNFLMCRAIENPGLTPSASMRTAFVSVFEDSIIDESSPLQLQQEIELEDYMGCASVHGVGPSIAIFDTVRDGQLDCACVYPSPLHSREQMTKLVDDMRRILIGSD</sequence>
<reference evidence="1" key="1">
    <citation type="journal article" date="2020" name="Plant Biotechnol. J.">
        <title>The pomegranate (Punica granatum L.) draft genome dissects genetic divergence between soft- and hard-seeded cultivars.</title>
        <authorList>
            <person name="Luo X."/>
            <person name="Li H."/>
            <person name="Wu Z."/>
            <person name="Yao W."/>
            <person name="Zhao P."/>
            <person name="Cao D."/>
            <person name="Yu H."/>
            <person name="Li K."/>
            <person name="Poudel K."/>
            <person name="Zhao D."/>
            <person name="Zhang F."/>
            <person name="Xia X."/>
            <person name="Chen L."/>
            <person name="Wang Q."/>
            <person name="Jing D."/>
            <person name="Cao S."/>
        </authorList>
    </citation>
    <scope>NUCLEOTIDE SEQUENCE [LARGE SCALE GENOMIC DNA]</scope>
    <source>
        <strain evidence="1">cv. Tunisia</strain>
    </source>
</reference>
<evidence type="ECO:0000313" key="2">
    <source>
        <dbReference type="RefSeq" id="XP_031397081.1"/>
    </source>
</evidence>
<accession>A0A6P8DV33</accession>
<organism evidence="1 2">
    <name type="scientific">Punica granatum</name>
    <name type="common">Pomegranate</name>
    <dbReference type="NCBI Taxonomy" id="22663"/>
    <lineage>
        <taxon>Eukaryota</taxon>
        <taxon>Viridiplantae</taxon>
        <taxon>Streptophyta</taxon>
        <taxon>Embryophyta</taxon>
        <taxon>Tracheophyta</taxon>
        <taxon>Spermatophyta</taxon>
        <taxon>Magnoliopsida</taxon>
        <taxon>eudicotyledons</taxon>
        <taxon>Gunneridae</taxon>
        <taxon>Pentapetalae</taxon>
        <taxon>rosids</taxon>
        <taxon>malvids</taxon>
        <taxon>Myrtales</taxon>
        <taxon>Lythraceae</taxon>
        <taxon>Punica</taxon>
    </lineage>
</organism>
<dbReference type="GeneID" id="116208034"/>
<dbReference type="RefSeq" id="XP_031397081.1">
    <property type="nucleotide sequence ID" value="XM_031541221.1"/>
</dbReference>
<dbReference type="PANTHER" id="PTHR34375">
    <property type="entry name" value="GATA ZINC FINGER PROTEIN-RELATED"/>
    <property type="match status" value="1"/>
</dbReference>
<dbReference type="InterPro" id="IPR023213">
    <property type="entry name" value="CAT-like_dom_sf"/>
</dbReference>
<reference evidence="2" key="2">
    <citation type="submission" date="2025-08" db="UniProtKB">
        <authorList>
            <consortium name="RefSeq"/>
        </authorList>
    </citation>
    <scope>IDENTIFICATION</scope>
    <source>
        <tissue evidence="2">Leaf</tissue>
    </source>
</reference>
<keyword evidence="1" id="KW-1185">Reference proteome</keyword>
<dbReference type="Gene3D" id="3.30.559.10">
    <property type="entry name" value="Chloramphenicol acetyltransferase-like domain"/>
    <property type="match status" value="1"/>
</dbReference>
<dbReference type="OrthoDB" id="439993at2759"/>
<gene>
    <name evidence="2" type="primary">LOC116208034</name>
</gene>
<dbReference type="AlphaFoldDB" id="A0A6P8DV33"/>
<name>A0A6P8DV33_PUNGR</name>
<proteinExistence type="predicted"/>
<evidence type="ECO:0000313" key="1">
    <source>
        <dbReference type="Proteomes" id="UP000515151"/>
    </source>
</evidence>
<dbReference type="SUPFAM" id="SSF52777">
    <property type="entry name" value="CoA-dependent acyltransferases"/>
    <property type="match status" value="2"/>
</dbReference>
<dbReference type="Proteomes" id="UP000515151">
    <property type="component" value="Chromosome 5"/>
</dbReference>
<protein>
    <submittedName>
        <fullName evidence="2">Uncharacterized protein LOC116208034</fullName>
    </submittedName>
</protein>
<dbReference type="PANTHER" id="PTHR34375:SF2">
    <property type="entry name" value="GATA ZINC FINGER PROTEIN"/>
    <property type="match status" value="1"/>
</dbReference>
<dbReference type="Gene3D" id="3.30.559.30">
    <property type="entry name" value="Nonribosomal peptide synthetase, condensation domain"/>
    <property type="match status" value="1"/>
</dbReference>